<reference evidence="1 2" key="1">
    <citation type="submission" date="2019-05" db="EMBL/GenBank/DDBJ databases">
        <title>Another draft genome of Portunus trituberculatus and its Hox gene families provides insights of decapod evolution.</title>
        <authorList>
            <person name="Jeong J.-H."/>
            <person name="Song I."/>
            <person name="Kim S."/>
            <person name="Choi T."/>
            <person name="Kim D."/>
            <person name="Ryu S."/>
            <person name="Kim W."/>
        </authorList>
    </citation>
    <scope>NUCLEOTIDE SEQUENCE [LARGE SCALE GENOMIC DNA]</scope>
    <source>
        <tissue evidence="1">Muscle</tissue>
    </source>
</reference>
<protein>
    <submittedName>
        <fullName evidence="1">Uncharacterized protein</fullName>
    </submittedName>
</protein>
<gene>
    <name evidence="1" type="ORF">E2C01_073763</name>
</gene>
<evidence type="ECO:0000313" key="1">
    <source>
        <dbReference type="EMBL" id="MPC79247.1"/>
    </source>
</evidence>
<proteinExistence type="predicted"/>
<dbReference type="AlphaFoldDB" id="A0A5B7ICI9"/>
<dbReference type="Proteomes" id="UP000324222">
    <property type="component" value="Unassembled WGS sequence"/>
</dbReference>
<name>A0A5B7ICI9_PORTR</name>
<organism evidence="1 2">
    <name type="scientific">Portunus trituberculatus</name>
    <name type="common">Swimming crab</name>
    <name type="synonym">Neptunus trituberculatus</name>
    <dbReference type="NCBI Taxonomy" id="210409"/>
    <lineage>
        <taxon>Eukaryota</taxon>
        <taxon>Metazoa</taxon>
        <taxon>Ecdysozoa</taxon>
        <taxon>Arthropoda</taxon>
        <taxon>Crustacea</taxon>
        <taxon>Multicrustacea</taxon>
        <taxon>Malacostraca</taxon>
        <taxon>Eumalacostraca</taxon>
        <taxon>Eucarida</taxon>
        <taxon>Decapoda</taxon>
        <taxon>Pleocyemata</taxon>
        <taxon>Brachyura</taxon>
        <taxon>Eubrachyura</taxon>
        <taxon>Portunoidea</taxon>
        <taxon>Portunidae</taxon>
        <taxon>Portuninae</taxon>
        <taxon>Portunus</taxon>
    </lineage>
</organism>
<comment type="caution">
    <text evidence="1">The sequence shown here is derived from an EMBL/GenBank/DDBJ whole genome shotgun (WGS) entry which is preliminary data.</text>
</comment>
<accession>A0A5B7ICI9</accession>
<keyword evidence="2" id="KW-1185">Reference proteome</keyword>
<evidence type="ECO:0000313" key="2">
    <source>
        <dbReference type="Proteomes" id="UP000324222"/>
    </source>
</evidence>
<dbReference type="EMBL" id="VSRR010050627">
    <property type="protein sequence ID" value="MPC79247.1"/>
    <property type="molecule type" value="Genomic_DNA"/>
</dbReference>
<sequence>MRLSWQTVWRPAASAPGHASRRNCLTTKLSWQQTRH</sequence>